<dbReference type="NCBIfam" id="TIGR03468">
    <property type="entry name" value="HpnG"/>
    <property type="match status" value="1"/>
</dbReference>
<dbReference type="Gene3D" id="3.40.50.1580">
    <property type="entry name" value="Nucleoside phosphorylase domain"/>
    <property type="match status" value="1"/>
</dbReference>
<protein>
    <recommendedName>
        <fullName evidence="1">Nucleoside phosphorylase domain-containing protein</fullName>
    </recommendedName>
</protein>
<proteinExistence type="predicted"/>
<name>A0ABS8VVR4_9PROT</name>
<dbReference type="RefSeq" id="WP_173574046.1">
    <property type="nucleotide sequence ID" value="NZ_JAAABN010000007.1"/>
</dbReference>
<comment type="caution">
    <text evidence="2">The sequence shown here is derived from an EMBL/GenBank/DDBJ whole genome shotgun (WGS) entry which is preliminary data.</text>
</comment>
<accession>A0ABS8VVR4</accession>
<dbReference type="Pfam" id="PF01048">
    <property type="entry name" value="PNP_UDP_1"/>
    <property type="match status" value="1"/>
</dbReference>
<evidence type="ECO:0000259" key="1">
    <source>
        <dbReference type="Pfam" id="PF01048"/>
    </source>
</evidence>
<keyword evidence="3" id="KW-1185">Reference proteome</keyword>
<dbReference type="InterPro" id="IPR035994">
    <property type="entry name" value="Nucleoside_phosphorylase_sf"/>
</dbReference>
<feature type="domain" description="Nucleoside phosphorylase" evidence="1">
    <location>
        <begin position="47"/>
        <end position="167"/>
    </location>
</feature>
<dbReference type="SUPFAM" id="SSF53167">
    <property type="entry name" value="Purine and uridine phosphorylases"/>
    <property type="match status" value="1"/>
</dbReference>
<evidence type="ECO:0000313" key="3">
    <source>
        <dbReference type="Proteomes" id="UP001521074"/>
    </source>
</evidence>
<dbReference type="InterPro" id="IPR000845">
    <property type="entry name" value="Nucleoside_phosphorylase_d"/>
</dbReference>
<dbReference type="InterPro" id="IPR017831">
    <property type="entry name" value="Hopanoid-assoc_phosphoryl_HpnG"/>
</dbReference>
<evidence type="ECO:0000313" key="2">
    <source>
        <dbReference type="EMBL" id="MCE0744236.1"/>
    </source>
</evidence>
<sequence length="229" mass="23308">MNKSLLSPADIGFLVGLKAEASLLRQFFPGSPVAISGATREGAQKGAARLIASGVPSVVSFGLAAGLDPALRPGTILVPDAVVKDGKLYPCSPTVRRRLGADGSSGVVAGALLHSDVVVLTAEEKQRLAMESGCCALDMESGFLAAAAQAVKRPFGVLRVVCDPADRTLPPAAGIALSPDGGLGAGALMSSLLRNPLQIGSLIRLGSDASRARHAMQRFLEVKASALSS</sequence>
<reference evidence="2 3" key="1">
    <citation type="submission" date="2021-12" db="EMBL/GenBank/DDBJ databases">
        <title>Genome sequence of Acetobacter sicerae DmPark20a_162.</title>
        <authorList>
            <person name="Chaston J.M."/>
        </authorList>
    </citation>
    <scope>NUCLEOTIDE SEQUENCE [LARGE SCALE GENOMIC DNA]</scope>
    <source>
        <strain evidence="2 3">DmPark20a_162</strain>
    </source>
</reference>
<dbReference type="EMBL" id="JAJSOJ010000030">
    <property type="protein sequence ID" value="MCE0744236.1"/>
    <property type="molecule type" value="Genomic_DNA"/>
</dbReference>
<dbReference type="Proteomes" id="UP001521074">
    <property type="component" value="Unassembled WGS sequence"/>
</dbReference>
<dbReference type="PANTHER" id="PTHR46832">
    <property type="entry name" value="5'-METHYLTHIOADENOSINE/S-ADENOSYLHOMOCYSTEINE NUCLEOSIDASE"/>
    <property type="match status" value="1"/>
</dbReference>
<dbReference type="PANTHER" id="PTHR46832:SF1">
    <property type="entry name" value="5'-METHYLTHIOADENOSINE_S-ADENOSYLHOMOCYSTEINE NUCLEOSIDASE"/>
    <property type="match status" value="1"/>
</dbReference>
<organism evidence="2 3">
    <name type="scientific">Acetobacter sicerae</name>
    <dbReference type="NCBI Taxonomy" id="85325"/>
    <lineage>
        <taxon>Bacteria</taxon>
        <taxon>Pseudomonadati</taxon>
        <taxon>Pseudomonadota</taxon>
        <taxon>Alphaproteobacteria</taxon>
        <taxon>Acetobacterales</taxon>
        <taxon>Acetobacteraceae</taxon>
        <taxon>Acetobacter</taxon>
    </lineage>
</organism>
<dbReference type="CDD" id="cd17768">
    <property type="entry name" value="adenosylhopane_nucleosidase_HpnG-like"/>
    <property type="match status" value="1"/>
</dbReference>
<gene>
    <name evidence="2" type="ORF">LWC05_10120</name>
</gene>